<protein>
    <recommendedName>
        <fullName evidence="5">Polyamine aminopropyltransferase</fullName>
    </recommendedName>
    <alternativeName>
        <fullName evidence="5">Putrescine aminopropyltransferase</fullName>
        <shortName evidence="5">PAPT</shortName>
    </alternativeName>
    <alternativeName>
        <fullName evidence="5">Spermidine synthase</fullName>
        <shortName evidence="5">SPDS</shortName>
        <shortName evidence="5">SPDSY</shortName>
        <ecNumber evidence="5">2.5.1.16</ecNumber>
    </alternativeName>
</protein>
<keyword evidence="5" id="KW-1133">Transmembrane helix</keyword>
<evidence type="ECO:0000259" key="7">
    <source>
        <dbReference type="PROSITE" id="PS51006"/>
    </source>
</evidence>
<evidence type="ECO:0000256" key="4">
    <source>
        <dbReference type="ARBA" id="ARBA00023115"/>
    </source>
</evidence>
<comment type="catalytic activity">
    <reaction evidence="5">
        <text>S-adenosyl 3-(methylsulfanyl)propylamine + putrescine = S-methyl-5'-thioadenosine + spermidine + H(+)</text>
        <dbReference type="Rhea" id="RHEA:12721"/>
        <dbReference type="ChEBI" id="CHEBI:15378"/>
        <dbReference type="ChEBI" id="CHEBI:17509"/>
        <dbReference type="ChEBI" id="CHEBI:57443"/>
        <dbReference type="ChEBI" id="CHEBI:57834"/>
        <dbReference type="ChEBI" id="CHEBI:326268"/>
        <dbReference type="EC" id="2.5.1.16"/>
    </reaction>
</comment>
<evidence type="ECO:0000256" key="6">
    <source>
        <dbReference type="PROSITE-ProRule" id="PRU00354"/>
    </source>
</evidence>
<dbReference type="PROSITE" id="PS51006">
    <property type="entry name" value="PABS_2"/>
    <property type="match status" value="1"/>
</dbReference>
<gene>
    <name evidence="5" type="primary">speE</name>
    <name evidence="8" type="ORF">H5P30_16445</name>
</gene>
<feature type="binding site" evidence="5">
    <location>
        <position position="313"/>
    </location>
    <ligand>
        <name>spermidine</name>
        <dbReference type="ChEBI" id="CHEBI:57834"/>
    </ligand>
</feature>
<dbReference type="InterPro" id="IPR030373">
    <property type="entry name" value="PABS_CS"/>
</dbReference>
<feature type="binding site" evidence="5">
    <location>
        <begin position="367"/>
        <end position="368"/>
    </location>
    <ligand>
        <name>S-methyl-5'-thioadenosine</name>
        <dbReference type="ChEBI" id="CHEBI:17509"/>
    </ligand>
</feature>
<reference evidence="8 9" key="1">
    <citation type="submission" date="2020-07" db="EMBL/GenBank/DDBJ databases">
        <authorList>
            <person name="Feng X."/>
        </authorList>
    </citation>
    <scope>NUCLEOTIDE SEQUENCE [LARGE SCALE GENOMIC DNA]</scope>
    <source>
        <strain evidence="8 9">JCM14086</strain>
    </source>
</reference>
<feature type="transmembrane region" description="Helical" evidence="5">
    <location>
        <begin position="187"/>
        <end position="205"/>
    </location>
</feature>
<dbReference type="PANTHER" id="PTHR43317">
    <property type="entry name" value="THERMOSPERMINE SYNTHASE ACAULIS5"/>
    <property type="match status" value="1"/>
</dbReference>
<dbReference type="Proteomes" id="UP000525652">
    <property type="component" value="Unassembled WGS sequence"/>
</dbReference>
<dbReference type="AlphaFoldDB" id="A0A7X1B0K3"/>
<dbReference type="Pfam" id="PF01564">
    <property type="entry name" value="Spermine_synth"/>
    <property type="match status" value="1"/>
</dbReference>
<dbReference type="Gene3D" id="3.40.50.150">
    <property type="entry name" value="Vaccinia Virus protein VP39"/>
    <property type="match status" value="1"/>
</dbReference>
<keyword evidence="5" id="KW-0812">Transmembrane</keyword>
<name>A0A7X1B0K3_9BACT</name>
<evidence type="ECO:0000256" key="5">
    <source>
        <dbReference type="HAMAP-Rule" id="MF_00198"/>
    </source>
</evidence>
<evidence type="ECO:0000256" key="1">
    <source>
        <dbReference type="ARBA" id="ARBA00007867"/>
    </source>
</evidence>
<keyword evidence="4 5" id="KW-0620">Polyamine biosynthesis</keyword>
<feature type="active site" description="Proton acceptor" evidence="5 6">
    <location>
        <position position="386"/>
    </location>
</feature>
<comment type="pathway">
    <text evidence="5">Amine and polyamine biosynthesis; spermidine biosynthesis; spermidine from putrescine: step 1/1.</text>
</comment>
<dbReference type="GO" id="GO:0004766">
    <property type="term" value="F:spermidine synthase activity"/>
    <property type="evidence" value="ECO:0007669"/>
    <property type="project" value="UniProtKB-UniRule"/>
</dbReference>
<dbReference type="InterPro" id="IPR001045">
    <property type="entry name" value="Spermi_synthase"/>
</dbReference>
<keyword evidence="9" id="KW-1185">Reference proteome</keyword>
<feature type="transmembrane region" description="Helical" evidence="5">
    <location>
        <begin position="26"/>
        <end position="53"/>
    </location>
</feature>
<dbReference type="HAMAP" id="MF_00198">
    <property type="entry name" value="Spermidine_synth"/>
    <property type="match status" value="1"/>
</dbReference>
<dbReference type="NCBIfam" id="NF037959">
    <property type="entry name" value="MFS_SpdSyn"/>
    <property type="match status" value="1"/>
</dbReference>
<accession>A0A7X1B0K3</accession>
<feature type="transmembrane region" description="Helical" evidence="5">
    <location>
        <begin position="59"/>
        <end position="77"/>
    </location>
</feature>
<evidence type="ECO:0000313" key="9">
    <source>
        <dbReference type="Proteomes" id="UP000525652"/>
    </source>
</evidence>
<feature type="binding site" evidence="5">
    <location>
        <position position="333"/>
    </location>
    <ligand>
        <name>S-methyl-5'-thioadenosine</name>
        <dbReference type="ChEBI" id="CHEBI:17509"/>
    </ligand>
</feature>
<evidence type="ECO:0000256" key="2">
    <source>
        <dbReference type="ARBA" id="ARBA00022679"/>
    </source>
</evidence>
<dbReference type="GO" id="GO:0005886">
    <property type="term" value="C:plasma membrane"/>
    <property type="evidence" value="ECO:0007669"/>
    <property type="project" value="UniProtKB-SubCell"/>
</dbReference>
<dbReference type="CDD" id="cd02440">
    <property type="entry name" value="AdoMet_MTases"/>
    <property type="match status" value="1"/>
</dbReference>
<feature type="binding site" evidence="5">
    <location>
        <position position="259"/>
    </location>
    <ligand>
        <name>S-methyl-5'-thioadenosine</name>
        <dbReference type="ChEBI" id="CHEBI:17509"/>
    </ligand>
</feature>
<organism evidence="8 9">
    <name type="scientific">Puniceicoccus vermicola</name>
    <dbReference type="NCBI Taxonomy" id="388746"/>
    <lineage>
        <taxon>Bacteria</taxon>
        <taxon>Pseudomonadati</taxon>
        <taxon>Verrucomicrobiota</taxon>
        <taxon>Opitutia</taxon>
        <taxon>Puniceicoccales</taxon>
        <taxon>Puniceicoccaceae</taxon>
        <taxon>Puniceicoccus</taxon>
    </lineage>
</organism>
<keyword evidence="5" id="KW-0472">Membrane</keyword>
<comment type="similarity">
    <text evidence="1 5">Belongs to the spermidine/spermine synthase family.</text>
</comment>
<dbReference type="SUPFAM" id="SSF53335">
    <property type="entry name" value="S-adenosyl-L-methionine-dependent methyltransferases"/>
    <property type="match status" value="1"/>
</dbReference>
<dbReference type="EMBL" id="JACHVA010000126">
    <property type="protein sequence ID" value="MBC2603374.1"/>
    <property type="molecule type" value="Genomic_DNA"/>
</dbReference>
<dbReference type="InterPro" id="IPR030374">
    <property type="entry name" value="PABS"/>
</dbReference>
<keyword evidence="5" id="KW-1003">Cell membrane</keyword>
<dbReference type="NCBIfam" id="NF002956">
    <property type="entry name" value="PRK03612.1"/>
    <property type="match status" value="1"/>
</dbReference>
<dbReference type="GO" id="GO:0008295">
    <property type="term" value="P:spermidine biosynthetic process"/>
    <property type="evidence" value="ECO:0007669"/>
    <property type="project" value="UniProtKB-UniRule"/>
</dbReference>
<dbReference type="PROSITE" id="PS01330">
    <property type="entry name" value="PABS_1"/>
    <property type="match status" value="1"/>
</dbReference>
<dbReference type="EC" id="2.5.1.16" evidence="5"/>
<feature type="transmembrane region" description="Helical" evidence="5">
    <location>
        <begin position="217"/>
        <end position="241"/>
    </location>
</feature>
<comment type="caution">
    <text evidence="8">The sequence shown here is derived from an EMBL/GenBank/DDBJ whole genome shotgun (WGS) entry which is preliminary data.</text>
</comment>
<feature type="transmembrane region" description="Helical" evidence="5">
    <location>
        <begin position="120"/>
        <end position="141"/>
    </location>
</feature>
<evidence type="ECO:0000313" key="8">
    <source>
        <dbReference type="EMBL" id="MBC2603374.1"/>
    </source>
</evidence>
<sequence>MAEIESGRDDPEVFPSRLAKHKETSVLIIAVFVAGLCSIVYQLLISATSSYFLGDSVKQFSLTIGLYMASMGCGAWLSRFVQFNLIRNFIFLEIGLGFLGGASVPLLYLCYAAFPDAYIYVMISLSLAIGLLIGFEIPLLTRILERYYSLKLNVSNVLSIDYLGALIATLLFPFVLLPFFGTFRSSLIVGLINLGLGVLMLVFFGRKECRSSSSVLAVLNGVTAIVLVILLVAANMLIGLWSQSLYSDRIIFDQQSRYQKIVLTRYADDIRLFLNGNLQFSSRDEYRYHESLVHVPMAASRGHSQILLLGGGDGMAVRELLKYPDVSRITVVDLDPAVTSLARKNPLLRVLNEDAFEDPKVKIVHQDAMRFLQDSVPASYDVILADLPDPNNLSLCRLYSREFFNLVASRLTASGVFVTQSTSPYFARQAFWTIERTLKESDFSQVLPYHVHVPSFGDWGFNLAAKFPVLPDLIRMPDVSTRFLDGELLARLFHFPSDIDRPKREVQVSTLDDPKLMHAYLKGWNYWR</sequence>
<dbReference type="UniPathway" id="UPA00248">
    <property type="reaction ID" value="UER00314"/>
</dbReference>
<feature type="domain" description="PABS" evidence="7">
    <location>
        <begin position="235"/>
        <end position="466"/>
    </location>
</feature>
<comment type="function">
    <text evidence="5">Catalyzes the irreversible transfer of a propylamine group from the amino donor S-adenosylmethioninamine (decarboxy-AdoMet) to putrescine (1,4-diaminobutane) to yield spermidine.</text>
</comment>
<dbReference type="GO" id="GO:0010487">
    <property type="term" value="F:thermospermine synthase activity"/>
    <property type="evidence" value="ECO:0007669"/>
    <property type="project" value="UniProtKB-ARBA"/>
</dbReference>
<feature type="transmembrane region" description="Helical" evidence="5">
    <location>
        <begin position="162"/>
        <end position="181"/>
    </location>
</feature>
<comment type="subcellular location">
    <subcellularLocation>
        <location evidence="5">Cell membrane</location>
        <topology evidence="5">Multi-pass membrane protein</topology>
    </subcellularLocation>
</comment>
<dbReference type="PANTHER" id="PTHR43317:SF1">
    <property type="entry name" value="THERMOSPERMINE SYNTHASE ACAULIS5"/>
    <property type="match status" value="1"/>
</dbReference>
<feature type="binding site" evidence="5">
    <location>
        <position position="289"/>
    </location>
    <ligand>
        <name>spermidine</name>
        <dbReference type="ChEBI" id="CHEBI:57834"/>
    </ligand>
</feature>
<keyword evidence="3 5" id="KW-0745">Spermidine biosynthesis</keyword>
<comment type="subunit">
    <text evidence="5">Homodimer or homotetramer.</text>
</comment>
<feature type="transmembrane region" description="Helical" evidence="5">
    <location>
        <begin position="89"/>
        <end position="114"/>
    </location>
</feature>
<evidence type="ECO:0000256" key="3">
    <source>
        <dbReference type="ARBA" id="ARBA00023066"/>
    </source>
</evidence>
<comment type="caution">
    <text evidence="5">Lacks conserved residue(s) required for the propagation of feature annotation.</text>
</comment>
<dbReference type="InterPro" id="IPR029063">
    <property type="entry name" value="SAM-dependent_MTases_sf"/>
</dbReference>
<keyword evidence="2 5" id="KW-0808">Transferase</keyword>
<dbReference type="FunFam" id="3.40.50.150:FF:000088">
    <property type="entry name" value="Polyamine aminopropyltransferase"/>
    <property type="match status" value="1"/>
</dbReference>
<dbReference type="RefSeq" id="WP_185694005.1">
    <property type="nucleotide sequence ID" value="NZ_JACHVA010000126.1"/>
</dbReference>
<proteinExistence type="inferred from homology"/>